<dbReference type="CDD" id="cd01424">
    <property type="entry name" value="MGS_CPS_II"/>
    <property type="match status" value="1"/>
</dbReference>
<evidence type="ECO:0000256" key="3">
    <source>
        <dbReference type="ARBA" id="ARBA00022741"/>
    </source>
</evidence>
<dbReference type="SUPFAM" id="SSF52335">
    <property type="entry name" value="Methylglyoxal synthase-like"/>
    <property type="match status" value="1"/>
</dbReference>
<organism evidence="6 7">
    <name type="scientific">Acinetobacter radioresistens</name>
    <dbReference type="NCBI Taxonomy" id="40216"/>
    <lineage>
        <taxon>Bacteria</taxon>
        <taxon>Pseudomonadati</taxon>
        <taxon>Pseudomonadota</taxon>
        <taxon>Gammaproteobacteria</taxon>
        <taxon>Moraxellales</taxon>
        <taxon>Moraxellaceae</taxon>
        <taxon>Acinetobacter</taxon>
    </lineage>
</organism>
<dbReference type="EC" id="6.3.5.5" evidence="1"/>
<dbReference type="Proteomes" id="UP000262257">
    <property type="component" value="Unassembled WGS sequence"/>
</dbReference>
<keyword evidence="4" id="KW-0067">ATP-binding</keyword>
<dbReference type="GO" id="GO:0005737">
    <property type="term" value="C:cytoplasm"/>
    <property type="evidence" value="ECO:0007669"/>
    <property type="project" value="TreeGrafter"/>
</dbReference>
<dbReference type="InterPro" id="IPR036914">
    <property type="entry name" value="MGS-like_dom_sf"/>
</dbReference>
<dbReference type="Gene3D" id="3.40.50.1380">
    <property type="entry name" value="Methylglyoxal synthase-like domain"/>
    <property type="match status" value="1"/>
</dbReference>
<dbReference type="GO" id="GO:0004088">
    <property type="term" value="F:carbamoyl-phosphate synthase (glutamine-hydrolyzing) activity"/>
    <property type="evidence" value="ECO:0007669"/>
    <property type="project" value="UniProtKB-EC"/>
</dbReference>
<protein>
    <recommendedName>
        <fullName evidence="1">carbamoyl-phosphate synthase (glutamine-hydrolyzing)</fullName>
        <ecNumber evidence="1">6.3.5.5</ecNumber>
    </recommendedName>
</protein>
<keyword evidence="2 6" id="KW-0436">Ligase</keyword>
<evidence type="ECO:0000256" key="4">
    <source>
        <dbReference type="ARBA" id="ARBA00022840"/>
    </source>
</evidence>
<dbReference type="PANTHER" id="PTHR11405">
    <property type="entry name" value="CARBAMOYLTRANSFERASE FAMILY MEMBER"/>
    <property type="match status" value="1"/>
</dbReference>
<proteinExistence type="predicted"/>
<evidence type="ECO:0000259" key="5">
    <source>
        <dbReference type="PROSITE" id="PS51855"/>
    </source>
</evidence>
<evidence type="ECO:0000313" key="6">
    <source>
        <dbReference type="EMBL" id="HCM31438.1"/>
    </source>
</evidence>
<dbReference type="Gene3D" id="3.30.470.20">
    <property type="entry name" value="ATP-grasp fold, B domain"/>
    <property type="match status" value="1"/>
</dbReference>
<sequence>PFNKFPGVDPILGPEMKSTGEVMGVGKTFGEAFYKAVLGANERLPGLPTEGEVKHAFISVRDSDKPRAVGIAKQLIDLGFKILATDGTFKVISEAGLECERVNKVTEGRPNIVDRIKNGEIHLVINTTEGKKAQEDSFSIRRSALQGKVYNTTTLNGADAVCQALAIKLPMDVYRLQDLTKG</sequence>
<gene>
    <name evidence="6" type="primary">carB</name>
    <name evidence="6" type="ORF">DIC32_07690</name>
</gene>
<evidence type="ECO:0000256" key="1">
    <source>
        <dbReference type="ARBA" id="ARBA00012738"/>
    </source>
</evidence>
<dbReference type="Pfam" id="PF02142">
    <property type="entry name" value="MGS"/>
    <property type="match status" value="1"/>
</dbReference>
<dbReference type="PANTHER" id="PTHR11405:SF53">
    <property type="entry name" value="CARBAMOYL-PHOSPHATE SYNTHASE [AMMONIA], MITOCHONDRIAL"/>
    <property type="match status" value="1"/>
</dbReference>
<dbReference type="EMBL" id="DPXL01000096">
    <property type="protein sequence ID" value="HCM31438.1"/>
    <property type="molecule type" value="Genomic_DNA"/>
</dbReference>
<comment type="caution">
    <text evidence="6">The sequence shown here is derived from an EMBL/GenBank/DDBJ whole genome shotgun (WGS) entry which is preliminary data.</text>
</comment>
<dbReference type="InterPro" id="IPR033937">
    <property type="entry name" value="MGS_CPS_CarB"/>
</dbReference>
<dbReference type="SUPFAM" id="SSF56059">
    <property type="entry name" value="Glutathione synthetase ATP-binding domain-like"/>
    <property type="match status" value="1"/>
</dbReference>
<reference evidence="6 7" key="1">
    <citation type="journal article" date="2018" name="Nat. Biotechnol.">
        <title>A standardized bacterial taxonomy based on genome phylogeny substantially revises the tree of life.</title>
        <authorList>
            <person name="Parks D.H."/>
            <person name="Chuvochina M."/>
            <person name="Waite D.W."/>
            <person name="Rinke C."/>
            <person name="Skarshewski A."/>
            <person name="Chaumeil P.A."/>
            <person name="Hugenholtz P."/>
        </authorList>
    </citation>
    <scope>NUCLEOTIDE SEQUENCE [LARGE SCALE GENOMIC DNA]</scope>
    <source>
        <strain evidence="6">UBA10045</strain>
    </source>
</reference>
<keyword evidence="3" id="KW-0547">Nucleotide-binding</keyword>
<accession>A0A3D3G1W6</accession>
<dbReference type="InterPro" id="IPR011607">
    <property type="entry name" value="MGS-like_dom"/>
</dbReference>
<name>A0A3D3G1W6_ACIRA</name>
<dbReference type="PROSITE" id="PS51855">
    <property type="entry name" value="MGS"/>
    <property type="match status" value="1"/>
</dbReference>
<dbReference type="SMART" id="SM00851">
    <property type="entry name" value="MGS"/>
    <property type="match status" value="1"/>
</dbReference>
<feature type="non-terminal residue" evidence="6">
    <location>
        <position position="1"/>
    </location>
</feature>
<evidence type="ECO:0000313" key="7">
    <source>
        <dbReference type="Proteomes" id="UP000262257"/>
    </source>
</evidence>
<evidence type="ECO:0000256" key="2">
    <source>
        <dbReference type="ARBA" id="ARBA00022598"/>
    </source>
</evidence>
<dbReference type="GO" id="GO:0005524">
    <property type="term" value="F:ATP binding"/>
    <property type="evidence" value="ECO:0007669"/>
    <property type="project" value="UniProtKB-KW"/>
</dbReference>
<dbReference type="GO" id="GO:0006541">
    <property type="term" value="P:glutamine metabolic process"/>
    <property type="evidence" value="ECO:0007669"/>
    <property type="project" value="TreeGrafter"/>
</dbReference>
<feature type="domain" description="MGS-like" evidence="5">
    <location>
        <begin position="45"/>
        <end position="182"/>
    </location>
</feature>
<dbReference type="AlphaFoldDB" id="A0A3D3G1W6"/>